<dbReference type="AlphaFoldDB" id="F4MN94"/>
<sequence length="53" mass="6158">MVGVIKILDSNIIIIGVGLGNIDLLSKKVLKESNEQLFIYLVKHYFSQTFYWR</sequence>
<organism evidence="1">
    <name type="scientific">uncultured Cytophagia bacterium</name>
    <dbReference type="NCBI Taxonomy" id="768505"/>
    <lineage>
        <taxon>Bacteria</taxon>
        <taxon>Pseudomonadati</taxon>
        <taxon>Bacteroidota</taxon>
        <taxon>Cytophagia</taxon>
        <taxon>environmental samples</taxon>
    </lineage>
</organism>
<dbReference type="EMBL" id="FQ032830">
    <property type="protein sequence ID" value="CBL88129.1"/>
    <property type="molecule type" value="Genomic_DNA"/>
</dbReference>
<gene>
    <name evidence="1" type="ORF">S18_1001_0006</name>
</gene>
<name>F4MN94_9BACT</name>
<reference evidence="1" key="1">
    <citation type="submission" date="2010-05" db="EMBL/GenBank/DDBJ databases">
        <authorList>
            <person name="Genoscope - CEA"/>
        </authorList>
    </citation>
    <scope>NUCLEOTIDE SEQUENCE</scope>
</reference>
<protein>
    <submittedName>
        <fullName evidence="1">Uncharacterized protein</fullName>
    </submittedName>
</protein>
<proteinExistence type="predicted"/>
<accession>F4MN94</accession>
<evidence type="ECO:0000313" key="1">
    <source>
        <dbReference type="EMBL" id="CBL88129.1"/>
    </source>
</evidence>
<reference evidence="1" key="2">
    <citation type="journal article" date="2012" name="Environ. Microbiol.">
        <title>Genomic content of uncultured Bacteroidetes from contrasting oceanic provinces in the North Atlantic Ocean.</title>
        <authorList>
            <person name="Gomez-Pereira P.R."/>
            <person name="Schuler M."/>
            <person name="Fuchs B.M."/>
            <person name="Bennke C."/>
            <person name="Teeling H."/>
            <person name="Waldmann J."/>
            <person name="Richter M."/>
            <person name="Barbe V."/>
            <person name="Bataille E."/>
            <person name="Glockner F.O."/>
            <person name="Amann R."/>
        </authorList>
    </citation>
    <scope>NUCLEOTIDE SEQUENCE</scope>
</reference>